<feature type="region of interest" description="Disordered" evidence="2">
    <location>
        <begin position="1"/>
        <end position="32"/>
    </location>
</feature>
<evidence type="ECO:0000256" key="2">
    <source>
        <dbReference type="SAM" id="MobiDB-lite"/>
    </source>
</evidence>
<sequence length="592" mass="65439">MSDESLAPPPPRRTPASRRLTAPSSARNAPRGLSAAQTAFVRSWAEGLDLGAAWRRYLAPEGPVDARQVRSELQRLLEQLRTAARGLGRPDLAVLLRRDPDAIAERGPAVPSLETFAASQPPDFYSEAELQALYAQIHGRPDARDSARRRQRLRERLVAAVQTLERAAPARPQPTDSPLRWFDAPLAGRLLAAGLSSLAALQAWIGQRGLHWHRSLQRIGPRTAARITHWWWTHRDSLGDLPPEAGLTRQGPRSGSRTDRTPGSSAPARTPQAQWIQEDGPDATWIARWLQNHQPGSHTWRAYRREAERWLMWARTQPAGGLSGLTAADCARYLAFLSAPPAEWTAPRGTPRWSAHWRPLEGPLGPRSLQAAQDILRALCAWLQREGLRTDNPWADLAADDAIPEREARPTAAARPQTGPDPIDRPTLLADWGWVEAWIAQLTEGEGAGMQRRAGLLQAVATTGRGLSTESGLLTARTETAMPPRPGADPRPHTGLPHTGAPSGHPIGDGPSWPGTARLRELLREAFQACADWVRPQDPAAARRLAQAGTRWLRRVHLHHHLAIGTPRQQIQQAQGWRHWPRGARRRQWALG</sequence>
<name>A0ABU9BDP8_9BURK</name>
<evidence type="ECO:0000313" key="4">
    <source>
        <dbReference type="Proteomes" id="UP001368500"/>
    </source>
</evidence>
<dbReference type="RefSeq" id="WP_341374510.1">
    <property type="nucleotide sequence ID" value="NZ_JBBUTF010000009.1"/>
</dbReference>
<evidence type="ECO:0000313" key="3">
    <source>
        <dbReference type="EMBL" id="MEK8026728.1"/>
    </source>
</evidence>
<organism evidence="3 4">
    <name type="scientific">Pseudaquabacterium rugosum</name>
    <dbReference type="NCBI Taxonomy" id="2984194"/>
    <lineage>
        <taxon>Bacteria</taxon>
        <taxon>Pseudomonadati</taxon>
        <taxon>Pseudomonadota</taxon>
        <taxon>Betaproteobacteria</taxon>
        <taxon>Burkholderiales</taxon>
        <taxon>Sphaerotilaceae</taxon>
        <taxon>Pseudaquabacterium</taxon>
    </lineage>
</organism>
<dbReference type="Proteomes" id="UP001368500">
    <property type="component" value="Unassembled WGS sequence"/>
</dbReference>
<gene>
    <name evidence="3" type="ORF">AACH11_12220</name>
</gene>
<reference evidence="3 4" key="1">
    <citation type="submission" date="2024-04" db="EMBL/GenBank/DDBJ databases">
        <title>Novel species of the genus Ideonella isolated from streams.</title>
        <authorList>
            <person name="Lu H."/>
        </authorList>
    </citation>
    <scope>NUCLEOTIDE SEQUENCE [LARGE SCALE GENOMIC DNA]</scope>
    <source>
        <strain evidence="3 4">BYS139W</strain>
    </source>
</reference>
<dbReference type="Pfam" id="PF12482">
    <property type="entry name" value="DUF3701"/>
    <property type="match status" value="1"/>
</dbReference>
<dbReference type="Gene3D" id="1.10.150.130">
    <property type="match status" value="1"/>
</dbReference>
<evidence type="ECO:0000256" key="1">
    <source>
        <dbReference type="ARBA" id="ARBA00023125"/>
    </source>
</evidence>
<dbReference type="InterPro" id="IPR022169">
    <property type="entry name" value="DUF3701"/>
</dbReference>
<feature type="region of interest" description="Disordered" evidence="2">
    <location>
        <begin position="241"/>
        <end position="276"/>
    </location>
</feature>
<protein>
    <submittedName>
        <fullName evidence="3">Phage integrase family protein</fullName>
    </submittedName>
</protein>
<dbReference type="InterPro" id="IPR010998">
    <property type="entry name" value="Integrase_recombinase_N"/>
</dbReference>
<comment type="caution">
    <text evidence="3">The sequence shown here is derived from an EMBL/GenBank/DDBJ whole genome shotgun (WGS) entry which is preliminary data.</text>
</comment>
<keyword evidence="4" id="KW-1185">Reference proteome</keyword>
<proteinExistence type="predicted"/>
<keyword evidence="1" id="KW-0238">DNA-binding</keyword>
<feature type="region of interest" description="Disordered" evidence="2">
    <location>
        <begin position="479"/>
        <end position="515"/>
    </location>
</feature>
<feature type="region of interest" description="Disordered" evidence="2">
    <location>
        <begin position="404"/>
        <end position="424"/>
    </location>
</feature>
<accession>A0ABU9BDP8</accession>
<dbReference type="EMBL" id="JBBUTF010000009">
    <property type="protein sequence ID" value="MEK8026728.1"/>
    <property type="molecule type" value="Genomic_DNA"/>
</dbReference>